<dbReference type="SUPFAM" id="SSF142877">
    <property type="entry name" value="EndoU-like"/>
    <property type="match status" value="1"/>
</dbReference>
<accession>A0A914EHS2</accession>
<dbReference type="AlphaFoldDB" id="A0A914EHS2"/>
<reference evidence="4" key="1">
    <citation type="submission" date="2022-11" db="UniProtKB">
        <authorList>
            <consortium name="WormBaseParasite"/>
        </authorList>
    </citation>
    <scope>IDENTIFICATION</scope>
</reference>
<protein>
    <submittedName>
        <fullName evidence="4">EndoU domain-containing protein</fullName>
    </submittedName>
</protein>
<organism evidence="3 4">
    <name type="scientific">Acrobeloides nanus</name>
    <dbReference type="NCBI Taxonomy" id="290746"/>
    <lineage>
        <taxon>Eukaryota</taxon>
        <taxon>Metazoa</taxon>
        <taxon>Ecdysozoa</taxon>
        <taxon>Nematoda</taxon>
        <taxon>Chromadorea</taxon>
        <taxon>Rhabditida</taxon>
        <taxon>Tylenchina</taxon>
        <taxon>Cephalobomorpha</taxon>
        <taxon>Cephaloboidea</taxon>
        <taxon>Cephalobidae</taxon>
        <taxon>Acrobeloides</taxon>
    </lineage>
</organism>
<proteinExistence type="predicted"/>
<name>A0A914EHS2_9BILA</name>
<dbReference type="Pfam" id="PF09412">
    <property type="entry name" value="XendoU"/>
    <property type="match status" value="1"/>
</dbReference>
<evidence type="ECO:0000256" key="1">
    <source>
        <dbReference type="ARBA" id="ARBA00022801"/>
    </source>
</evidence>
<evidence type="ECO:0000313" key="4">
    <source>
        <dbReference type="WBParaSite" id="ACRNAN_scaffold8385.g21157.t1"/>
    </source>
</evidence>
<dbReference type="GO" id="GO:0004521">
    <property type="term" value="F:RNA endonuclease activity"/>
    <property type="evidence" value="ECO:0007669"/>
    <property type="project" value="InterPro"/>
</dbReference>
<evidence type="ECO:0000313" key="3">
    <source>
        <dbReference type="Proteomes" id="UP000887540"/>
    </source>
</evidence>
<dbReference type="InterPro" id="IPR037227">
    <property type="entry name" value="EndoU-like"/>
</dbReference>
<dbReference type="Proteomes" id="UP000887540">
    <property type="component" value="Unplaced"/>
</dbReference>
<dbReference type="PROSITE" id="PS51959">
    <property type="entry name" value="ENDOU"/>
    <property type="match status" value="1"/>
</dbReference>
<dbReference type="WBParaSite" id="ACRNAN_scaffold8385.g21157.t1">
    <property type="protein sequence ID" value="ACRNAN_scaffold8385.g21157.t1"/>
    <property type="gene ID" value="ACRNAN_scaffold8385.g21157"/>
</dbReference>
<keyword evidence="3" id="KW-1185">Reference proteome</keyword>
<dbReference type="GO" id="GO:0016787">
    <property type="term" value="F:hydrolase activity"/>
    <property type="evidence" value="ECO:0007669"/>
    <property type="project" value="UniProtKB-KW"/>
</dbReference>
<evidence type="ECO:0000259" key="2">
    <source>
        <dbReference type="PROSITE" id="PS51959"/>
    </source>
</evidence>
<feature type="domain" description="EndoU" evidence="2">
    <location>
        <begin position="1"/>
        <end position="64"/>
    </location>
</feature>
<keyword evidence="1" id="KW-0378">Hydrolase</keyword>
<dbReference type="InterPro" id="IPR018998">
    <property type="entry name" value="EndoU_C"/>
</dbReference>
<sequence>MSSFFIGTSPAFDFAVFTTCLLIHPGDSACQFTVDNAYKISVTSFNKTCDAGQCLATAYPAGESRNLIE</sequence>